<dbReference type="EMBL" id="JAKMXF010000255">
    <property type="protein sequence ID" value="KAI6653693.1"/>
    <property type="molecule type" value="Genomic_DNA"/>
</dbReference>
<dbReference type="Pfam" id="PF15397">
    <property type="entry name" value="DUF4618"/>
    <property type="match status" value="1"/>
</dbReference>
<evidence type="ECO:0000313" key="2">
    <source>
        <dbReference type="EMBL" id="KAI6653693.1"/>
    </source>
</evidence>
<organism evidence="2 3">
    <name type="scientific">Oopsacas minuta</name>
    <dbReference type="NCBI Taxonomy" id="111878"/>
    <lineage>
        <taxon>Eukaryota</taxon>
        <taxon>Metazoa</taxon>
        <taxon>Porifera</taxon>
        <taxon>Hexactinellida</taxon>
        <taxon>Hexasterophora</taxon>
        <taxon>Lyssacinosida</taxon>
        <taxon>Leucopsacidae</taxon>
        <taxon>Oopsacas</taxon>
    </lineage>
</organism>
<feature type="coiled-coil region" evidence="1">
    <location>
        <begin position="301"/>
        <end position="335"/>
    </location>
</feature>
<evidence type="ECO:0000313" key="3">
    <source>
        <dbReference type="Proteomes" id="UP001165289"/>
    </source>
</evidence>
<dbReference type="Proteomes" id="UP001165289">
    <property type="component" value="Unassembled WGS sequence"/>
</dbReference>
<proteinExistence type="predicted"/>
<protein>
    <submittedName>
        <fullName evidence="2">Uncharacterized protein</fullName>
    </submittedName>
</protein>
<sequence length="373" mass="43493">MSMNTASLLTTPSNSLPEIFLSSGQSKPHSRDSAVVSQGEAKLSTKQGKRPHVAVHGPGSLARHHVETHEAGEILGKLPSVLARTNSVKLGYYQWKKKHPWSYPKPKVIMKSIIQEKHSMLEGLRKRAELLESENHRIMLEIKHTDKQMDIDSRNLLEKHEQFMEKLAKLKQGYETEVEMARNKAEERRQVLKRDMDKMENVLRDEDKFVKIEQDHLSSLISYQQKEYPLKAMAIYDLKGQQVRLRLIQEEEVRDLNNLVEEETEKMKEKANQEKIEIFKKITDIAIKNTPDKVVTLLQENQVLREEISTQQEHIDRMTDEVNSLTNNVYEIKKRWKQREQEKIHKIKTSDDADLEINGDSLNFPRQPTHIII</sequence>
<evidence type="ECO:0000256" key="1">
    <source>
        <dbReference type="SAM" id="Coils"/>
    </source>
</evidence>
<dbReference type="PANTHER" id="PTHR28574:SF1">
    <property type="entry name" value="RIKEN CDNA 6820408C15 GENE"/>
    <property type="match status" value="1"/>
</dbReference>
<dbReference type="AlphaFoldDB" id="A0AAV7JYA8"/>
<feature type="coiled-coil region" evidence="1">
    <location>
        <begin position="114"/>
        <end position="202"/>
    </location>
</feature>
<dbReference type="PANTHER" id="PTHR28574">
    <property type="entry name" value="RIKEN CDNA 6820408C15"/>
    <property type="match status" value="1"/>
</dbReference>
<dbReference type="InterPro" id="IPR029236">
    <property type="entry name" value="DUF4618"/>
</dbReference>
<gene>
    <name evidence="2" type="ORF">LOD99_3197</name>
</gene>
<keyword evidence="3" id="KW-1185">Reference proteome</keyword>
<accession>A0AAV7JYA8</accession>
<keyword evidence="1" id="KW-0175">Coiled coil</keyword>
<comment type="caution">
    <text evidence="2">The sequence shown here is derived from an EMBL/GenBank/DDBJ whole genome shotgun (WGS) entry which is preliminary data.</text>
</comment>
<reference evidence="2 3" key="1">
    <citation type="journal article" date="2023" name="BMC Biol.">
        <title>The compact genome of the sponge Oopsacas minuta (Hexactinellida) is lacking key metazoan core genes.</title>
        <authorList>
            <person name="Santini S."/>
            <person name="Schenkelaars Q."/>
            <person name="Jourda C."/>
            <person name="Duchesne M."/>
            <person name="Belahbib H."/>
            <person name="Rocher C."/>
            <person name="Selva M."/>
            <person name="Riesgo A."/>
            <person name="Vervoort M."/>
            <person name="Leys S.P."/>
            <person name="Kodjabachian L."/>
            <person name="Le Bivic A."/>
            <person name="Borchiellini C."/>
            <person name="Claverie J.M."/>
            <person name="Renard E."/>
        </authorList>
    </citation>
    <scope>NUCLEOTIDE SEQUENCE [LARGE SCALE GENOMIC DNA]</scope>
    <source>
        <strain evidence="2">SPO-2</strain>
    </source>
</reference>
<feature type="coiled-coil region" evidence="1">
    <location>
        <begin position="246"/>
        <end position="277"/>
    </location>
</feature>
<name>A0AAV7JYA8_9METZ</name>